<accession>A0A7T7CA97</accession>
<dbReference type="EMBL" id="CP054705">
    <property type="protein sequence ID" value="QQK74672.1"/>
    <property type="molecule type" value="Genomic_DNA"/>
</dbReference>
<keyword evidence="2" id="KW-1185">Reference proteome</keyword>
<gene>
    <name evidence="1" type="ORF">HUG15_03010</name>
</gene>
<evidence type="ECO:0000313" key="1">
    <source>
        <dbReference type="EMBL" id="QQK74672.1"/>
    </source>
</evidence>
<sequence length="58" mass="6603">MKKHNGLHAIVQFIEKKTPSYLKNFRITLPVARSAVPEASYRFLLKTGALISQNYPSK</sequence>
<name>A0A7T7CA97_9BACI</name>
<protein>
    <submittedName>
        <fullName evidence="1">Uncharacterized protein</fullName>
    </submittedName>
</protein>
<proteinExistence type="predicted"/>
<dbReference type="AlphaFoldDB" id="A0A7T7CA97"/>
<organism evidence="1 2">
    <name type="scientific">Salicibibacter cibarius</name>
    <dbReference type="NCBI Taxonomy" id="2743000"/>
    <lineage>
        <taxon>Bacteria</taxon>
        <taxon>Bacillati</taxon>
        <taxon>Bacillota</taxon>
        <taxon>Bacilli</taxon>
        <taxon>Bacillales</taxon>
        <taxon>Bacillaceae</taxon>
        <taxon>Salicibibacter</taxon>
    </lineage>
</organism>
<dbReference type="KEGG" id="scia:HUG15_03010"/>
<reference evidence="1 2" key="1">
    <citation type="submission" date="2020-06" db="EMBL/GenBank/DDBJ databases">
        <title>Genomic analysis of Salicibibacter sp. NKC5-3.</title>
        <authorList>
            <person name="Oh Y.J."/>
        </authorList>
    </citation>
    <scope>NUCLEOTIDE SEQUENCE [LARGE SCALE GENOMIC DNA]</scope>
    <source>
        <strain evidence="1 2">NKC5-3</strain>
    </source>
</reference>
<evidence type="ECO:0000313" key="2">
    <source>
        <dbReference type="Proteomes" id="UP000595823"/>
    </source>
</evidence>
<dbReference type="Proteomes" id="UP000595823">
    <property type="component" value="Chromosome"/>
</dbReference>